<evidence type="ECO:0000259" key="2">
    <source>
        <dbReference type="Pfam" id="PF02638"/>
    </source>
</evidence>
<name>A0A6B3NFK5_9CYAN</name>
<dbReference type="AlphaFoldDB" id="A0A6B3NFK5"/>
<dbReference type="GO" id="GO:0016787">
    <property type="term" value="F:hydrolase activity"/>
    <property type="evidence" value="ECO:0007669"/>
    <property type="project" value="UniProtKB-KW"/>
</dbReference>
<dbReference type="Pfam" id="PF02638">
    <property type="entry name" value="GHL10"/>
    <property type="match status" value="1"/>
</dbReference>
<dbReference type="SUPFAM" id="SSF51445">
    <property type="entry name" value="(Trans)glycosidases"/>
    <property type="match status" value="1"/>
</dbReference>
<gene>
    <name evidence="3" type="ORF">F6J89_31960</name>
</gene>
<keyword evidence="3" id="KW-0378">Hydrolase</keyword>
<dbReference type="PANTHER" id="PTHR43405:SF1">
    <property type="entry name" value="GLYCOSYL HYDROLASE DIGH"/>
    <property type="match status" value="1"/>
</dbReference>
<dbReference type="InterPro" id="IPR003790">
    <property type="entry name" value="GHL10"/>
</dbReference>
<feature type="domain" description="Glycosyl hydrolase-like 10" evidence="2">
    <location>
        <begin position="2"/>
        <end position="306"/>
    </location>
</feature>
<proteinExistence type="predicted"/>
<dbReference type="InterPro" id="IPR052177">
    <property type="entry name" value="Divisome_Glycosyl_Hydrolase"/>
</dbReference>
<evidence type="ECO:0000256" key="1">
    <source>
        <dbReference type="ARBA" id="ARBA00022729"/>
    </source>
</evidence>
<dbReference type="Gene3D" id="3.20.20.80">
    <property type="entry name" value="Glycosidases"/>
    <property type="match status" value="1"/>
</dbReference>
<protein>
    <submittedName>
        <fullName evidence="3">Family 10 glycosylhydrolase</fullName>
    </submittedName>
</protein>
<reference evidence="3" key="1">
    <citation type="submission" date="2019-11" db="EMBL/GenBank/DDBJ databases">
        <title>Genomic insights into an expanded diversity of filamentous marine cyanobacteria reveals the extraordinary biosynthetic potential of Moorea and Okeania.</title>
        <authorList>
            <person name="Ferreira Leao T."/>
            <person name="Wang M."/>
            <person name="Moss N."/>
            <person name="Da Silva R."/>
            <person name="Sanders J."/>
            <person name="Nurk S."/>
            <person name="Gurevich A."/>
            <person name="Humphrey G."/>
            <person name="Reher R."/>
            <person name="Zhu Q."/>
            <person name="Belda-Ferre P."/>
            <person name="Glukhov E."/>
            <person name="Rex R."/>
            <person name="Dorrestein P.C."/>
            <person name="Knight R."/>
            <person name="Pevzner P."/>
            <person name="Gerwick W.H."/>
            <person name="Gerwick L."/>
        </authorList>
    </citation>
    <scope>NUCLEOTIDE SEQUENCE</scope>
    <source>
        <strain evidence="3">SIO1C4</strain>
    </source>
</reference>
<dbReference type="EMBL" id="JAAHFQ010001064">
    <property type="protein sequence ID" value="NER32096.1"/>
    <property type="molecule type" value="Genomic_DNA"/>
</dbReference>
<evidence type="ECO:0000313" key="3">
    <source>
        <dbReference type="EMBL" id="NER32096.1"/>
    </source>
</evidence>
<sequence>MKIRGVWLTNVDSQILNSKQHLTEAIQFLANTGFNTIFPVVWNKGFTLYCSQVMKDNFGVDFEIDPKYQQQDRDPLLEVVEAARTVKLKVIPWFEYGFAYSHEILKDQRKQQFQKNLYDKGWIAYDQHQKPLKKNGFEWLNALDPEVQNFILDLMLEVVENYDVDGIQGDDRVPAFPSEGGYDQKTKQQFCQKFGEEPPLNTKDKVWLQWRADRLTDFLAQLYQKIKAINPNLIMSIAPHPFKFGFQEYLQDCPTWLKLGLVDIIHPQLYRRNLKDYKTLAKEIMNQLTADQLSKLSPGILIKVGNFRISANDLWKIIEYNRQSGIQGEVFFFYEGLRANNSELAKVLHKNNYCEASTIFKEQGLYD</sequence>
<organism evidence="3">
    <name type="scientific">Symploca sp. SIO1C4</name>
    <dbReference type="NCBI Taxonomy" id="2607765"/>
    <lineage>
        <taxon>Bacteria</taxon>
        <taxon>Bacillati</taxon>
        <taxon>Cyanobacteriota</taxon>
        <taxon>Cyanophyceae</taxon>
        <taxon>Coleofasciculales</taxon>
        <taxon>Coleofasciculaceae</taxon>
        <taxon>Symploca</taxon>
    </lineage>
</organism>
<keyword evidence="1" id="KW-0732">Signal</keyword>
<accession>A0A6B3NFK5</accession>
<comment type="caution">
    <text evidence="3">The sequence shown here is derived from an EMBL/GenBank/DDBJ whole genome shotgun (WGS) entry which is preliminary data.</text>
</comment>
<dbReference type="PANTHER" id="PTHR43405">
    <property type="entry name" value="GLYCOSYL HYDROLASE DIGH"/>
    <property type="match status" value="1"/>
</dbReference>
<dbReference type="InterPro" id="IPR017853">
    <property type="entry name" value="GH"/>
</dbReference>